<dbReference type="InterPro" id="IPR003594">
    <property type="entry name" value="HATPase_dom"/>
</dbReference>
<protein>
    <recommendedName>
        <fullName evidence="2">histidine kinase</fullName>
        <ecNumber evidence="2">2.7.13.3</ecNumber>
    </recommendedName>
</protein>
<dbReference type="SUPFAM" id="SSF55874">
    <property type="entry name" value="ATPase domain of HSP90 chaperone/DNA topoisomerase II/histidine kinase"/>
    <property type="match status" value="1"/>
</dbReference>
<dbReference type="InterPro" id="IPR013655">
    <property type="entry name" value="PAS_fold_3"/>
</dbReference>
<dbReference type="EMBL" id="ARZX01000012">
    <property type="protein sequence ID" value="EWH13295.1"/>
    <property type="molecule type" value="Genomic_DNA"/>
</dbReference>
<evidence type="ECO:0000259" key="8">
    <source>
        <dbReference type="PROSITE" id="PS50113"/>
    </source>
</evidence>
<dbReference type="PROSITE" id="PS50112">
    <property type="entry name" value="PAS"/>
    <property type="match status" value="1"/>
</dbReference>
<dbReference type="NCBIfam" id="TIGR00229">
    <property type="entry name" value="sensory_box"/>
    <property type="match status" value="2"/>
</dbReference>
<keyword evidence="3" id="KW-0597">Phosphoprotein</keyword>
<dbReference type="CDD" id="cd00130">
    <property type="entry name" value="PAS"/>
    <property type="match status" value="3"/>
</dbReference>
<dbReference type="Gene3D" id="3.30.450.20">
    <property type="entry name" value="PAS domain"/>
    <property type="match status" value="4"/>
</dbReference>
<dbReference type="InterPro" id="IPR001610">
    <property type="entry name" value="PAC"/>
</dbReference>
<evidence type="ECO:0000256" key="3">
    <source>
        <dbReference type="ARBA" id="ARBA00022553"/>
    </source>
</evidence>
<dbReference type="Pfam" id="PF08448">
    <property type="entry name" value="PAS_4"/>
    <property type="match status" value="1"/>
</dbReference>
<evidence type="ECO:0000259" key="6">
    <source>
        <dbReference type="PROSITE" id="PS50109"/>
    </source>
</evidence>
<evidence type="ECO:0000256" key="5">
    <source>
        <dbReference type="ARBA" id="ARBA00022777"/>
    </source>
</evidence>
<dbReference type="InterPro" id="IPR052162">
    <property type="entry name" value="Sensor_kinase/Photoreceptor"/>
</dbReference>
<dbReference type="PROSITE" id="PS50109">
    <property type="entry name" value="HIS_KIN"/>
    <property type="match status" value="1"/>
</dbReference>
<evidence type="ECO:0000259" key="7">
    <source>
        <dbReference type="PROSITE" id="PS50112"/>
    </source>
</evidence>
<dbReference type="SUPFAM" id="SSF55785">
    <property type="entry name" value="PYP-like sensor domain (PAS domain)"/>
    <property type="match status" value="4"/>
</dbReference>
<dbReference type="InterPro" id="IPR000014">
    <property type="entry name" value="PAS"/>
</dbReference>
<comment type="caution">
    <text evidence="9">The sequence shown here is derived from an EMBL/GenBank/DDBJ whole genome shotgun (WGS) entry which is preliminary data.</text>
</comment>
<dbReference type="Pfam" id="PF08447">
    <property type="entry name" value="PAS_3"/>
    <property type="match status" value="3"/>
</dbReference>
<dbReference type="EC" id="2.7.13.3" evidence="2"/>
<dbReference type="InterPro" id="IPR035965">
    <property type="entry name" value="PAS-like_dom_sf"/>
</dbReference>
<dbReference type="PANTHER" id="PTHR43304">
    <property type="entry name" value="PHYTOCHROME-LIKE PROTEIN CPH1"/>
    <property type="match status" value="1"/>
</dbReference>
<dbReference type="InterPro" id="IPR000700">
    <property type="entry name" value="PAS-assoc_C"/>
</dbReference>
<dbReference type="PANTHER" id="PTHR43304:SF1">
    <property type="entry name" value="PAC DOMAIN-CONTAINING PROTEIN"/>
    <property type="match status" value="1"/>
</dbReference>
<keyword evidence="5 9" id="KW-0418">Kinase</keyword>
<dbReference type="GO" id="GO:0016301">
    <property type="term" value="F:kinase activity"/>
    <property type="evidence" value="ECO:0007669"/>
    <property type="project" value="UniProtKB-KW"/>
</dbReference>
<sequence length="732" mass="83836">MQKTHTNIFIDDAPIEIGVLDVNMHFVKCSKFWLRKIGKTEKEIIGKSYYEVFPDTTDDIKKIHEYCLKGSYISFEGEKVVDKTGKVQWFNYKINSWENEKDKVGGLIIVREDISHKRNEDEYRLKAQEVANVGGWEVNLISNEVYWTSITKKIHGLDDDYVPNLETGINFYKEGYHREKIVSLISEAISNGTPWDEELIIITVNGEEKWVRAIGRAEYINGKAVKLTGSFQDIDERKRAELVHSEVQKRLNIATKTANIGVWDYDLAKQELSCDNETLILYGAETSTQKNLHKAWKSILVEEDRDRVINEMHYAIQNKDEFNTEFRIKQRNGSIKYIKSIGQLHKDQNTGAVKMIGANWDITEYRHAVLKLDKRKESFAGVFNNSSVGMALIGLDGKWLKINKSLCNSLGYTKAELMNLTFQDVTHPDDYLKDLNFLDQLIAGEIDNYQIEKRYFHKKGHTVYVILSVTKVTKIDGSLSHFISQVVDITSRKEAENKVKSVLKITADQNESLTNFAHIVSHNLRSHSTNLSMLTGFLINETDPEERANLINMLNESSDSLDETITHLNEVVSVKLNVLGKLEGVSILETFDSVRKSIIAHLKENDVILNIQIPKEFVVSAVPAYLESILLNLLTNSIKYSSPKRRLVIDVKTKRERDKVVLTFSDNGLGIDMKRHRHKIFGMYKTFHKHKNSKGIGLFITKSQIEAMNGKIEVESSVDIGTTFTLYFNCFK</sequence>
<evidence type="ECO:0000313" key="10">
    <source>
        <dbReference type="Proteomes" id="UP000019275"/>
    </source>
</evidence>
<dbReference type="SMART" id="SM00086">
    <property type="entry name" value="PAC"/>
    <property type="match status" value="4"/>
</dbReference>
<dbReference type="PROSITE" id="PS50113">
    <property type="entry name" value="PAC"/>
    <property type="match status" value="2"/>
</dbReference>
<comment type="catalytic activity">
    <reaction evidence="1">
        <text>ATP + protein L-histidine = ADP + protein N-phospho-L-histidine.</text>
        <dbReference type="EC" id="2.7.13.3"/>
    </reaction>
</comment>
<evidence type="ECO:0000313" key="9">
    <source>
        <dbReference type="EMBL" id="EWH13295.1"/>
    </source>
</evidence>
<dbReference type="PRINTS" id="PR00344">
    <property type="entry name" value="BCTRLSENSOR"/>
</dbReference>
<dbReference type="SMART" id="SM00091">
    <property type="entry name" value="PAS"/>
    <property type="match status" value="3"/>
</dbReference>
<feature type="domain" description="PAS" evidence="7">
    <location>
        <begin position="375"/>
        <end position="445"/>
    </location>
</feature>
<dbReference type="InterPro" id="IPR013656">
    <property type="entry name" value="PAS_4"/>
</dbReference>
<name>A0ABN0RMZ6_9FLAO</name>
<dbReference type="RefSeq" id="WP_013620667.1">
    <property type="nucleotide sequence ID" value="NZ_ARZX01000012.1"/>
</dbReference>
<dbReference type="InterPro" id="IPR005467">
    <property type="entry name" value="His_kinase_dom"/>
</dbReference>
<accession>A0ABN0RMZ6</accession>
<keyword evidence="10" id="KW-1185">Reference proteome</keyword>
<feature type="domain" description="Histidine kinase" evidence="6">
    <location>
        <begin position="519"/>
        <end position="732"/>
    </location>
</feature>
<dbReference type="InterPro" id="IPR004358">
    <property type="entry name" value="Sig_transdc_His_kin-like_C"/>
</dbReference>
<feature type="domain" description="PAC" evidence="8">
    <location>
        <begin position="322"/>
        <end position="374"/>
    </location>
</feature>
<dbReference type="Proteomes" id="UP000019275">
    <property type="component" value="Unassembled WGS sequence"/>
</dbReference>
<organism evidence="9 10">
    <name type="scientific">Cellulophaga geojensis KL-A</name>
    <dbReference type="NCBI Taxonomy" id="1328323"/>
    <lineage>
        <taxon>Bacteria</taxon>
        <taxon>Pseudomonadati</taxon>
        <taxon>Bacteroidota</taxon>
        <taxon>Flavobacteriia</taxon>
        <taxon>Flavobacteriales</taxon>
        <taxon>Flavobacteriaceae</taxon>
        <taxon>Cellulophaga</taxon>
    </lineage>
</organism>
<evidence type="ECO:0000256" key="1">
    <source>
        <dbReference type="ARBA" id="ARBA00000085"/>
    </source>
</evidence>
<dbReference type="Pfam" id="PF02518">
    <property type="entry name" value="HATPase_c"/>
    <property type="match status" value="1"/>
</dbReference>
<feature type="domain" description="PAC" evidence="8">
    <location>
        <begin position="449"/>
        <end position="501"/>
    </location>
</feature>
<evidence type="ECO:0000256" key="2">
    <source>
        <dbReference type="ARBA" id="ARBA00012438"/>
    </source>
</evidence>
<keyword evidence="4" id="KW-0808">Transferase</keyword>
<dbReference type="Gene3D" id="3.30.565.10">
    <property type="entry name" value="Histidine kinase-like ATPase, C-terminal domain"/>
    <property type="match status" value="1"/>
</dbReference>
<dbReference type="SMART" id="SM00387">
    <property type="entry name" value="HATPase_c"/>
    <property type="match status" value="1"/>
</dbReference>
<proteinExistence type="predicted"/>
<gene>
    <name evidence="9" type="ORF">KLA_10238</name>
</gene>
<dbReference type="InterPro" id="IPR036890">
    <property type="entry name" value="HATPase_C_sf"/>
</dbReference>
<evidence type="ECO:0000256" key="4">
    <source>
        <dbReference type="ARBA" id="ARBA00022679"/>
    </source>
</evidence>
<reference evidence="9 10" key="1">
    <citation type="journal article" date="2014" name="Genome Announc.">
        <title>Draft Genome Sequence of the Carrageenan-Degrading Bacterium Cellulophaga sp. Strain KL-A, Isolated from Decaying Marine Algae.</title>
        <authorList>
            <person name="Shan D."/>
            <person name="Ying J."/>
            <person name="Li X."/>
            <person name="Gao Z."/>
            <person name="Wei G."/>
            <person name="Shao Z."/>
        </authorList>
    </citation>
    <scope>NUCLEOTIDE SEQUENCE [LARGE SCALE GENOMIC DNA]</scope>
    <source>
        <strain evidence="9 10">KL-A</strain>
    </source>
</reference>